<sequence length="51" mass="5968">LPDNVTTRKLTNGFVKVDPNEDDLTRQRLERWHGMKILRKVTTHSLHEGLT</sequence>
<feature type="non-terminal residue" evidence="1">
    <location>
        <position position="1"/>
    </location>
</feature>
<dbReference type="EMBL" id="BMAW01005506">
    <property type="protein sequence ID" value="GFS94523.1"/>
    <property type="molecule type" value="Genomic_DNA"/>
</dbReference>
<keyword evidence="2" id="KW-1185">Reference proteome</keyword>
<reference evidence="1" key="1">
    <citation type="submission" date="2020-08" db="EMBL/GenBank/DDBJ databases">
        <title>Multicomponent nature underlies the extraordinary mechanical properties of spider dragline silk.</title>
        <authorList>
            <person name="Kono N."/>
            <person name="Nakamura H."/>
            <person name="Mori M."/>
            <person name="Yoshida Y."/>
            <person name="Ohtoshi R."/>
            <person name="Malay A.D."/>
            <person name="Moran D.A.P."/>
            <person name="Tomita M."/>
            <person name="Numata K."/>
            <person name="Arakawa K."/>
        </authorList>
    </citation>
    <scope>NUCLEOTIDE SEQUENCE</scope>
</reference>
<name>A0A8X6N564_NEPPI</name>
<accession>A0A8X6N564</accession>
<comment type="caution">
    <text evidence="1">The sequence shown here is derived from an EMBL/GenBank/DDBJ whole genome shotgun (WGS) entry which is preliminary data.</text>
</comment>
<dbReference type="Proteomes" id="UP000887013">
    <property type="component" value="Unassembled WGS sequence"/>
</dbReference>
<evidence type="ECO:0000313" key="1">
    <source>
        <dbReference type="EMBL" id="GFS94523.1"/>
    </source>
</evidence>
<dbReference type="AlphaFoldDB" id="A0A8X6N564"/>
<proteinExistence type="predicted"/>
<gene>
    <name evidence="1" type="ORF">NPIL_9581</name>
</gene>
<organism evidence="1 2">
    <name type="scientific">Nephila pilipes</name>
    <name type="common">Giant wood spider</name>
    <name type="synonym">Nephila maculata</name>
    <dbReference type="NCBI Taxonomy" id="299642"/>
    <lineage>
        <taxon>Eukaryota</taxon>
        <taxon>Metazoa</taxon>
        <taxon>Ecdysozoa</taxon>
        <taxon>Arthropoda</taxon>
        <taxon>Chelicerata</taxon>
        <taxon>Arachnida</taxon>
        <taxon>Araneae</taxon>
        <taxon>Araneomorphae</taxon>
        <taxon>Entelegynae</taxon>
        <taxon>Araneoidea</taxon>
        <taxon>Nephilidae</taxon>
        <taxon>Nephila</taxon>
    </lineage>
</organism>
<protein>
    <submittedName>
        <fullName evidence="1">Uncharacterized protein</fullName>
    </submittedName>
</protein>
<evidence type="ECO:0000313" key="2">
    <source>
        <dbReference type="Proteomes" id="UP000887013"/>
    </source>
</evidence>